<dbReference type="AlphaFoldDB" id="A0A852WFE7"/>
<dbReference type="RefSeq" id="WP_179421831.1">
    <property type="nucleotide sequence ID" value="NZ_JACCAB010000001.1"/>
</dbReference>
<sequence length="207" mass="22527">MYARTTTIQADRSKVEDGISRVRDQVFPAVTAIDGCAGMSLLVDRESGRCIATTAWESEAAMRASTDQVKPLRDDAEQSFGANSSEVATWEVAVMHRDHASPEGACARVTWLRGDEGLADRAADVYRSVVLPTVQEWDGFCSANLMISRETGRIVGTVTFETSAQLEATREAAKDLRQRASERLGATVDDVAEMEVALAHLHVPELV</sequence>
<evidence type="ECO:0000313" key="2">
    <source>
        <dbReference type="Proteomes" id="UP000573599"/>
    </source>
</evidence>
<accession>A0A852WFE7</accession>
<dbReference type="InterPro" id="IPR011008">
    <property type="entry name" value="Dimeric_a/b-barrel"/>
</dbReference>
<protein>
    <recommendedName>
        <fullName evidence="3">ABM domain-containing protein</fullName>
    </recommendedName>
</protein>
<evidence type="ECO:0000313" key="1">
    <source>
        <dbReference type="EMBL" id="NYG07490.1"/>
    </source>
</evidence>
<organism evidence="1 2">
    <name type="scientific">Pedococcus badiiscoriae</name>
    <dbReference type="NCBI Taxonomy" id="642776"/>
    <lineage>
        <taxon>Bacteria</taxon>
        <taxon>Bacillati</taxon>
        <taxon>Actinomycetota</taxon>
        <taxon>Actinomycetes</taxon>
        <taxon>Micrococcales</taxon>
        <taxon>Intrasporangiaceae</taxon>
        <taxon>Pedococcus</taxon>
    </lineage>
</organism>
<dbReference type="SUPFAM" id="SSF54909">
    <property type="entry name" value="Dimeric alpha+beta barrel"/>
    <property type="match status" value="1"/>
</dbReference>
<gene>
    <name evidence="1" type="ORF">BJ986_001977</name>
</gene>
<dbReference type="EMBL" id="JACCAB010000001">
    <property type="protein sequence ID" value="NYG07490.1"/>
    <property type="molecule type" value="Genomic_DNA"/>
</dbReference>
<reference evidence="1 2" key="1">
    <citation type="submission" date="2020-07" db="EMBL/GenBank/DDBJ databases">
        <title>Sequencing the genomes of 1000 actinobacteria strains.</title>
        <authorList>
            <person name="Klenk H.-P."/>
        </authorList>
    </citation>
    <scope>NUCLEOTIDE SEQUENCE [LARGE SCALE GENOMIC DNA]</scope>
    <source>
        <strain evidence="1 2">DSM 23987</strain>
    </source>
</reference>
<dbReference type="Proteomes" id="UP000573599">
    <property type="component" value="Unassembled WGS sequence"/>
</dbReference>
<keyword evidence="2" id="KW-1185">Reference proteome</keyword>
<comment type="caution">
    <text evidence="1">The sequence shown here is derived from an EMBL/GenBank/DDBJ whole genome shotgun (WGS) entry which is preliminary data.</text>
</comment>
<proteinExistence type="predicted"/>
<name>A0A852WFE7_9MICO</name>
<evidence type="ECO:0008006" key="3">
    <source>
        <dbReference type="Google" id="ProtNLM"/>
    </source>
</evidence>